<keyword evidence="7" id="KW-0436">Ligase</keyword>
<dbReference type="NCBIfam" id="TIGR01733">
    <property type="entry name" value="AA-adenyl-dom"/>
    <property type="match status" value="1"/>
</dbReference>
<dbReference type="Pfam" id="PF00501">
    <property type="entry name" value="AMP-binding"/>
    <property type="match status" value="2"/>
</dbReference>
<reference evidence="12" key="1">
    <citation type="journal article" date="2020" name="Syst. Appl. Microbiol.">
        <title>Streptomyces alkaliterrae sp. nov., isolated from an alkaline soil, and emended descriptions of Streptomyces alkaliphilus, Streptomyces calidiresistens and Streptomyces durbertensis.</title>
        <authorList>
            <person name="Swiecimska M."/>
            <person name="Golinska P."/>
            <person name="Nouioui I."/>
            <person name="Wypij M."/>
            <person name="Rai M."/>
            <person name="Sangal V."/>
            <person name="Goodfellow M."/>
        </authorList>
    </citation>
    <scope>NUCLEOTIDE SEQUENCE [LARGE SCALE GENOMIC DNA]</scope>
    <source>
        <strain evidence="12">DSM 104538</strain>
    </source>
</reference>
<gene>
    <name evidence="11" type="ORF">GL263_05680</name>
</gene>
<feature type="region of interest" description="Disordered" evidence="9">
    <location>
        <begin position="1724"/>
        <end position="1752"/>
    </location>
</feature>
<evidence type="ECO:0000256" key="7">
    <source>
        <dbReference type="ARBA" id="ARBA00022598"/>
    </source>
</evidence>
<dbReference type="CDD" id="cd19535">
    <property type="entry name" value="Cyc_NRPS"/>
    <property type="match status" value="1"/>
</dbReference>
<dbReference type="InterPro" id="IPR009081">
    <property type="entry name" value="PP-bd_ACP"/>
</dbReference>
<comment type="similarity">
    <text evidence="3">Belongs to the ATP-dependent AMP-binding enzyme family. MbtB subfamily.</text>
</comment>
<dbReference type="InterPro" id="IPR040097">
    <property type="entry name" value="FAAL/FAAC"/>
</dbReference>
<dbReference type="Pfam" id="PF00668">
    <property type="entry name" value="Condensation"/>
    <property type="match status" value="1"/>
</dbReference>
<evidence type="ECO:0000313" key="11">
    <source>
        <dbReference type="EMBL" id="MBB1243057.1"/>
    </source>
</evidence>
<keyword evidence="5" id="KW-0596">Phosphopantetheine</keyword>
<dbReference type="SUPFAM" id="SSF47336">
    <property type="entry name" value="ACP-like"/>
    <property type="match status" value="2"/>
</dbReference>
<evidence type="ECO:0000256" key="9">
    <source>
        <dbReference type="SAM" id="MobiDB-lite"/>
    </source>
</evidence>
<proteinExistence type="inferred from homology"/>
<dbReference type="SUPFAM" id="SSF55469">
    <property type="entry name" value="FMN-dependent nitroreductase-like"/>
    <property type="match status" value="1"/>
</dbReference>
<dbReference type="InterPro" id="IPR045851">
    <property type="entry name" value="AMP-bd_C_sf"/>
</dbReference>
<dbReference type="PROSITE" id="PS50075">
    <property type="entry name" value="CARRIER"/>
    <property type="match status" value="1"/>
</dbReference>
<comment type="caution">
    <text evidence="11">The sequence shown here is derived from an EMBL/GenBank/DDBJ whole genome shotgun (WGS) entry which is preliminary data.</text>
</comment>
<feature type="region of interest" description="Disordered" evidence="9">
    <location>
        <begin position="2066"/>
        <end position="2096"/>
    </location>
</feature>
<feature type="compositionally biased region" description="Low complexity" evidence="9">
    <location>
        <begin position="594"/>
        <end position="609"/>
    </location>
</feature>
<evidence type="ECO:0000259" key="10">
    <source>
        <dbReference type="PROSITE" id="PS50075"/>
    </source>
</evidence>
<dbReference type="CDD" id="cd02142">
    <property type="entry name" value="McbC_SagB-like_oxidoreductase"/>
    <property type="match status" value="1"/>
</dbReference>
<dbReference type="Proteomes" id="UP000766698">
    <property type="component" value="Unassembled WGS sequence"/>
</dbReference>
<comment type="cofactor">
    <cofactor evidence="1">
        <name>pantetheine 4'-phosphate</name>
        <dbReference type="ChEBI" id="CHEBI:47942"/>
    </cofactor>
</comment>
<dbReference type="Pfam" id="PF00550">
    <property type="entry name" value="PP-binding"/>
    <property type="match status" value="2"/>
</dbReference>
<dbReference type="Gene3D" id="3.30.559.30">
    <property type="entry name" value="Nonribosomal peptide synthetase, condensation domain"/>
    <property type="match status" value="1"/>
</dbReference>
<dbReference type="InterPro" id="IPR042099">
    <property type="entry name" value="ANL_N_sf"/>
</dbReference>
<dbReference type="InterPro" id="IPR006162">
    <property type="entry name" value="Ppantetheine_attach_site"/>
</dbReference>
<dbReference type="PANTHER" id="PTHR45527:SF10">
    <property type="entry name" value="PYOCHELIN SYNTHASE PCHF"/>
    <property type="match status" value="1"/>
</dbReference>
<comment type="pathway">
    <text evidence="2">Siderophore biosynthesis; mycobactin biosynthesis.</text>
</comment>
<keyword evidence="6" id="KW-0597">Phosphoprotein</keyword>
<dbReference type="EMBL" id="WMLF01000050">
    <property type="protein sequence ID" value="MBB1243057.1"/>
    <property type="molecule type" value="Genomic_DNA"/>
</dbReference>
<dbReference type="InterPro" id="IPR057737">
    <property type="entry name" value="Condensation_MtbB-like"/>
</dbReference>
<evidence type="ECO:0000256" key="1">
    <source>
        <dbReference type="ARBA" id="ARBA00001957"/>
    </source>
</evidence>
<evidence type="ECO:0000256" key="5">
    <source>
        <dbReference type="ARBA" id="ARBA00022450"/>
    </source>
</evidence>
<dbReference type="RefSeq" id="WP_182854465.1">
    <property type="nucleotide sequence ID" value="NZ_WMLF01000050.1"/>
</dbReference>
<dbReference type="InterPro" id="IPR000873">
    <property type="entry name" value="AMP-dep_synth/lig_dom"/>
</dbReference>
<keyword evidence="12" id="KW-1185">Reference proteome</keyword>
<dbReference type="InterPro" id="IPR020806">
    <property type="entry name" value="PKS_PP-bd"/>
</dbReference>
<dbReference type="InterPro" id="IPR023213">
    <property type="entry name" value="CAT-like_dom_sf"/>
</dbReference>
<dbReference type="Pfam" id="PF00881">
    <property type="entry name" value="Nitroreductase"/>
    <property type="match status" value="1"/>
</dbReference>
<protein>
    <recommendedName>
        <fullName evidence="4">Phenyloxazoline synthase MbtB</fullName>
    </recommendedName>
    <alternativeName>
        <fullName evidence="8">Mycobactin synthetase protein B</fullName>
    </alternativeName>
</protein>
<sequence>MTASTPHDAARTARFLPQVLREHAERAPGETAFVFPAFDESTGLELPAVRLSRGELDRSARALAATLQAEGAGGGRVLLLLPPGPDFVVGLFACYYAGCCAIACPPPAAGHPVGPEDRFAQIGADAEVAAVVTAPGVGTGEARAAWVSAGAPAGTRWLTLRDTVVAGGGARPEEWTPPRPDGAALALLQYTSGSTGVPKGVMVSYANLLEQLRVFRDLAELPAGADVVTWMPVYHALGIAGTVTMSQFVGGRCTLLTPDDFIAEPFRWLKAVSDATAPVLSCGPNFAYDRCVERITPEQRERLDLGRWHAAFNAAERIQRRTIEEFTTAFTPHGFRREAWFPGYGLTEVTLGISGRRGPDPLALTVDAAALEKGRADGPADHHNRTLDLVGCGPAHPRVRMLLVDPATRTEVPDGEVGEVWIDGDVVNQGYWRRPEQTEETFAGHLADGDGPYLRSGDLAFRHSGEIVICGRLKELIIIRGRNIHPQDVEAAARRAHPALATAPAAAFSVDGEEGERLVLAQSVPSPLPEGLDLAALAADVRAAVAADQEVEPYEVLFVHAADIPMTGSGKIRRTTCRQTYLDGGLSPLHTGTSRPAGEPAAPPAARAAAAAGSPLRDMVLALPPELREAVLVTEVRRRVGALLGRPVDDVPADRPLAALGLESLRSVELRHGLARDFRVPLPMADFLGGDLDAVAALLARGLTAPPAPAQEGARGEGTPAVVEPEWPPLVPDPEHRHDPFPLTEIQHAYLTGRGGAYELGGTSIHLYTEHDHPDLDVPRLRRALDALVRRHEMLRAVISSDGTQRVLPEVGEVPVAVHDLRAAPEAERAAHLDRLRDELSHRVLPSDSWPLFHVHVTRLAGTRCRVHLGIDLLVADVASVRMFFLELGELYAAPDPDALPAPARTASFRDYVLATRVLRDTDAYRRSRDYWLRRIDSLPPGPRLPQTATPSAGPARRTRRAARLDAADWARIRERAAARGLTPSAVQLAAYAAVLGTWSRSGHFTLDLPLFNRHPLHKEVDSLIGDFTSVTLLEVDLRPGGGPAALADRIQRQLWQDLDHRWFSGVEVLRELTRARGLPATDFSSVVFASAREQGRDQDFAHGELGADWLGEPGFAVSQTPQVLLDHQVYEDRGALTYKWDAVEERFPPGVLDEMFHAYGSLLRALADDEAAWDARHLPDLLPEQQRRLHETANSTAGPVPDGLLCSAFLEQAARRPEATAVIAGTGTLGYGELHRHACRHARRLRAAGAGPGRLVAVHLEKGPEQIVAVLAVQLAGAAYLPLDPELPAARREWLLEHSGADLVLTAPTAPTAPAAATAPPAAPAERWPEGVTALPLDLADTSHSAEPLTPPQTADDLAYVLYTSGSTGTPKGVAVRHRAALNTVVDFAERCALTERDRVLALSALSFDLSVADVFAVLGTGGALVLPDPSPVADPAHWAELMAAHRVTLWNSVPALLQMLLDHLGDRALPTAGSATDPHPAFAALREVWLSGDWIPVDLPGRLRAAAPAARVTSAGGATEAAIWSIAHVTEERDAARDSIPYGRAMRNQTVHVLNDRYEPCPVGVTGEICVAGVGLADGYWRDPERTARAFVTHPRTGERLYRTGDLGRWLAEGEIEILGREDQQVKIRGHRVELGEVEAALLRLPEVRAAAATVVGGAGRTRRLAAVVVPEHPAKADGAQPAGDTAATGTTAAEYRENFGDDVLTEPAARLAFTAERHATRPPADGVVGHALPATTTGPPPRASHRTYGRRPLPLASLAALLEPLRAHEQAPAPGVAPTRRRYASAGGLYPVRTYVYVADGRVAGLPGGTYQHDPFRHRLLAVSEGARLDPAAHGPLPMLADAAFWLLLVADRAAVDPLYGTRARDFCLLEAGLMAQLVEDAAPAARLGLCQVGALRATDPLRAALGLSTTEEPLHALVGGALADPEVPPTPPAAATGLGDVLRERLSEVLPAPLVPSVYAEVERLPLTDRGKLDRAALTELAEGAASRERPADTPDGPTETAVLAVLHAQLERDDIGVTDHLLELGVDSVLMVRLHRAVQEAVGRTFPLAAMFEHPSVRALAGHLDRPEAPRRTARPDRSERRRAARRRPRN</sequence>
<evidence type="ECO:0000256" key="4">
    <source>
        <dbReference type="ARBA" id="ARBA00016743"/>
    </source>
</evidence>
<evidence type="ECO:0000313" key="12">
    <source>
        <dbReference type="Proteomes" id="UP000766698"/>
    </source>
</evidence>
<dbReference type="SUPFAM" id="SSF56801">
    <property type="entry name" value="Acetyl-CoA synthetase-like"/>
    <property type="match status" value="2"/>
</dbReference>
<dbReference type="InterPro" id="IPR010071">
    <property type="entry name" value="AA_adenyl_dom"/>
</dbReference>
<evidence type="ECO:0000256" key="8">
    <source>
        <dbReference type="ARBA" id="ARBA00033440"/>
    </source>
</evidence>
<dbReference type="InterPro" id="IPR000415">
    <property type="entry name" value="Nitroreductase-like"/>
</dbReference>
<dbReference type="InterPro" id="IPR020845">
    <property type="entry name" value="AMP-binding_CS"/>
</dbReference>
<dbReference type="SUPFAM" id="SSF52777">
    <property type="entry name" value="CoA-dependent acyltransferases"/>
    <property type="match status" value="2"/>
</dbReference>
<dbReference type="PANTHER" id="PTHR45527">
    <property type="entry name" value="NONRIBOSOMAL PEPTIDE SYNTHETASE"/>
    <property type="match status" value="1"/>
</dbReference>
<accession>A0ABR6ECM1</accession>
<dbReference type="Gene3D" id="3.30.559.10">
    <property type="entry name" value="Chloramphenicol acetyltransferase-like domain"/>
    <property type="match status" value="1"/>
</dbReference>
<dbReference type="CDD" id="cd05931">
    <property type="entry name" value="FAAL"/>
    <property type="match status" value="1"/>
</dbReference>
<name>A0ABR6ECM1_9ACTN</name>
<evidence type="ECO:0000256" key="6">
    <source>
        <dbReference type="ARBA" id="ARBA00022553"/>
    </source>
</evidence>
<feature type="domain" description="Carrier" evidence="10">
    <location>
        <begin position="1998"/>
        <end position="2073"/>
    </location>
</feature>
<evidence type="ECO:0000256" key="3">
    <source>
        <dbReference type="ARBA" id="ARBA00007380"/>
    </source>
</evidence>
<feature type="region of interest" description="Disordered" evidence="9">
    <location>
        <begin position="585"/>
        <end position="609"/>
    </location>
</feature>
<dbReference type="InterPro" id="IPR029479">
    <property type="entry name" value="Nitroreductase"/>
</dbReference>
<dbReference type="Gene3D" id="3.40.109.10">
    <property type="entry name" value="NADH Oxidase"/>
    <property type="match status" value="1"/>
</dbReference>
<dbReference type="SMART" id="SM00823">
    <property type="entry name" value="PKS_PP"/>
    <property type="match status" value="2"/>
</dbReference>
<dbReference type="PROSITE" id="PS00012">
    <property type="entry name" value="PHOSPHOPANTETHEINE"/>
    <property type="match status" value="1"/>
</dbReference>
<dbReference type="Gene3D" id="1.10.1200.10">
    <property type="entry name" value="ACP-like"/>
    <property type="match status" value="2"/>
</dbReference>
<organism evidence="11 12">
    <name type="scientific">Streptomyces durbertensis</name>
    <dbReference type="NCBI Taxonomy" id="2448886"/>
    <lineage>
        <taxon>Bacteria</taxon>
        <taxon>Bacillati</taxon>
        <taxon>Actinomycetota</taxon>
        <taxon>Actinomycetes</taxon>
        <taxon>Kitasatosporales</taxon>
        <taxon>Streptomycetaceae</taxon>
        <taxon>Streptomyces</taxon>
    </lineage>
</organism>
<dbReference type="InterPro" id="IPR036736">
    <property type="entry name" value="ACP-like_sf"/>
</dbReference>
<dbReference type="PROSITE" id="PS00455">
    <property type="entry name" value="AMP_BINDING"/>
    <property type="match status" value="2"/>
</dbReference>
<evidence type="ECO:0000256" key="2">
    <source>
        <dbReference type="ARBA" id="ARBA00005102"/>
    </source>
</evidence>
<dbReference type="Gene3D" id="3.40.50.12780">
    <property type="entry name" value="N-terminal domain of ligase-like"/>
    <property type="match status" value="2"/>
</dbReference>
<dbReference type="Gene3D" id="3.30.300.30">
    <property type="match status" value="2"/>
</dbReference>
<dbReference type="InterPro" id="IPR001242">
    <property type="entry name" value="Condensation_dom"/>
</dbReference>
<feature type="compositionally biased region" description="Basic and acidic residues" evidence="9">
    <location>
        <begin position="2068"/>
        <end position="2087"/>
    </location>
</feature>